<dbReference type="GO" id="GO:0016020">
    <property type="term" value="C:membrane"/>
    <property type="evidence" value="ECO:0007669"/>
    <property type="project" value="UniProtKB-SubCell"/>
</dbReference>
<dbReference type="PROSITE" id="PS51450">
    <property type="entry name" value="LRR"/>
    <property type="match status" value="1"/>
</dbReference>
<comment type="caution">
    <text evidence="16">The sequence shown here is derived from an EMBL/GenBank/DDBJ whole genome shotgun (WGS) entry which is preliminary data.</text>
</comment>
<dbReference type="FunFam" id="2.60.40.10:FF:000076">
    <property type="entry name" value="Leucine-rich repeat and Ig domain-containing 4"/>
    <property type="match status" value="1"/>
</dbReference>
<feature type="domain" description="Ig-like" evidence="15">
    <location>
        <begin position="2256"/>
        <end position="2354"/>
    </location>
</feature>
<feature type="region of interest" description="Disordered" evidence="13">
    <location>
        <begin position="671"/>
        <end position="733"/>
    </location>
</feature>
<dbReference type="PRINTS" id="PR01832">
    <property type="entry name" value="VEGFRECEPTOR"/>
</dbReference>
<evidence type="ECO:0000256" key="13">
    <source>
        <dbReference type="SAM" id="MobiDB-lite"/>
    </source>
</evidence>
<feature type="domain" description="Ig-like" evidence="15">
    <location>
        <begin position="2160"/>
        <end position="2253"/>
    </location>
</feature>
<dbReference type="InterPro" id="IPR003599">
    <property type="entry name" value="Ig_sub"/>
</dbReference>
<evidence type="ECO:0000256" key="7">
    <source>
        <dbReference type="ARBA" id="ARBA00022737"/>
    </source>
</evidence>
<feature type="domain" description="Ig-like" evidence="15">
    <location>
        <begin position="458"/>
        <end position="564"/>
    </location>
</feature>
<keyword evidence="7" id="KW-0677">Repeat</keyword>
<feature type="domain" description="Ig-like" evidence="15">
    <location>
        <begin position="1867"/>
        <end position="1958"/>
    </location>
</feature>
<dbReference type="InterPro" id="IPR003591">
    <property type="entry name" value="Leu-rich_rpt_typical-subtyp"/>
</dbReference>
<dbReference type="FunFam" id="2.60.40.10:FF:000063">
    <property type="entry name" value="neural cell adhesion molecule L1"/>
    <property type="match status" value="1"/>
</dbReference>
<reference evidence="16" key="1">
    <citation type="thesis" date="2020" institute="ProQuest LLC" country="789 East Eisenhower Parkway, Ann Arbor, MI, USA">
        <title>Comparative Genomics and Chromosome Evolution.</title>
        <authorList>
            <person name="Mudd A.B."/>
        </authorList>
    </citation>
    <scope>NUCLEOTIDE SEQUENCE</scope>
    <source>
        <strain evidence="16">237g6f4</strain>
        <tissue evidence="16">Blood</tissue>
    </source>
</reference>
<feature type="compositionally biased region" description="Polar residues" evidence="13">
    <location>
        <begin position="1727"/>
        <end position="1736"/>
    </location>
</feature>
<feature type="signal peptide" evidence="14">
    <location>
        <begin position="1"/>
        <end position="29"/>
    </location>
</feature>
<dbReference type="InterPro" id="IPR036179">
    <property type="entry name" value="Ig-like_dom_sf"/>
</dbReference>
<gene>
    <name evidence="16" type="ORF">GDO81_007508</name>
</gene>
<dbReference type="Gene3D" id="2.60.40.10">
    <property type="entry name" value="Immunoglobulins"/>
    <property type="match status" value="12"/>
</dbReference>
<feature type="domain" description="Ig-like" evidence="15">
    <location>
        <begin position="2556"/>
        <end position="2634"/>
    </location>
</feature>
<feature type="region of interest" description="Disordered" evidence="13">
    <location>
        <begin position="1720"/>
        <end position="1813"/>
    </location>
</feature>
<dbReference type="SUPFAM" id="SSF48726">
    <property type="entry name" value="Immunoglobulin"/>
    <property type="match status" value="12"/>
</dbReference>
<feature type="domain" description="Ig-like" evidence="15">
    <location>
        <begin position="1964"/>
        <end position="2055"/>
    </location>
</feature>
<evidence type="ECO:0000256" key="6">
    <source>
        <dbReference type="ARBA" id="ARBA00022729"/>
    </source>
</evidence>
<feature type="compositionally biased region" description="Polar residues" evidence="13">
    <location>
        <begin position="1747"/>
        <end position="1757"/>
    </location>
</feature>
<feature type="domain" description="Ig-like" evidence="15">
    <location>
        <begin position="2651"/>
        <end position="2737"/>
    </location>
</feature>
<feature type="domain" description="Ig-like" evidence="15">
    <location>
        <begin position="582"/>
        <end position="660"/>
    </location>
</feature>
<feature type="compositionally biased region" description="Low complexity" evidence="13">
    <location>
        <begin position="1767"/>
        <end position="1781"/>
    </location>
</feature>
<dbReference type="FunFam" id="2.60.40.10:FF:000621">
    <property type="entry name" value="Immunoglobulin superfamily member 10"/>
    <property type="match status" value="1"/>
</dbReference>
<dbReference type="InterPro" id="IPR032675">
    <property type="entry name" value="LRR_dom_sf"/>
</dbReference>
<protein>
    <recommendedName>
        <fullName evidence="15">Ig-like domain-containing protein</fullName>
    </recommendedName>
</protein>
<feature type="region of interest" description="Disordered" evidence="13">
    <location>
        <begin position="1141"/>
        <end position="1181"/>
    </location>
</feature>
<keyword evidence="6 14" id="KW-0732">Signal</keyword>
<keyword evidence="5" id="KW-0812">Transmembrane</keyword>
<proteinExistence type="predicted"/>
<evidence type="ECO:0000256" key="9">
    <source>
        <dbReference type="ARBA" id="ARBA00023136"/>
    </source>
</evidence>
<feature type="domain" description="Ig-like" evidence="15">
    <location>
        <begin position="2360"/>
        <end position="2448"/>
    </location>
</feature>
<dbReference type="Gene3D" id="3.80.10.10">
    <property type="entry name" value="Ribonuclease Inhibitor"/>
    <property type="match status" value="2"/>
</dbReference>
<evidence type="ECO:0000256" key="4">
    <source>
        <dbReference type="ARBA" id="ARBA00022614"/>
    </source>
</evidence>
<keyword evidence="9" id="KW-0472">Membrane</keyword>
<evidence type="ECO:0000256" key="8">
    <source>
        <dbReference type="ARBA" id="ARBA00022989"/>
    </source>
</evidence>
<evidence type="ECO:0000313" key="16">
    <source>
        <dbReference type="EMBL" id="KAG8580984.1"/>
    </source>
</evidence>
<evidence type="ECO:0000256" key="5">
    <source>
        <dbReference type="ARBA" id="ARBA00022692"/>
    </source>
</evidence>
<evidence type="ECO:0000256" key="11">
    <source>
        <dbReference type="ARBA" id="ARBA00023180"/>
    </source>
</evidence>
<dbReference type="SMART" id="SM00406">
    <property type="entry name" value="IGv"/>
    <property type="match status" value="5"/>
</dbReference>
<evidence type="ECO:0000256" key="10">
    <source>
        <dbReference type="ARBA" id="ARBA00023157"/>
    </source>
</evidence>
<keyword evidence="11" id="KW-0325">Glycoprotein</keyword>
<evidence type="ECO:0000256" key="1">
    <source>
        <dbReference type="ARBA" id="ARBA00004167"/>
    </source>
</evidence>
<dbReference type="InterPro" id="IPR050467">
    <property type="entry name" value="LRFN"/>
</dbReference>
<dbReference type="InterPro" id="IPR003598">
    <property type="entry name" value="Ig_sub2"/>
</dbReference>
<feature type="chain" id="PRO_5043865783" description="Ig-like domain-containing protein" evidence="14">
    <location>
        <begin position="30"/>
        <end position="2842"/>
    </location>
</feature>
<dbReference type="Pfam" id="PF07679">
    <property type="entry name" value="I-set"/>
    <property type="match status" value="5"/>
</dbReference>
<keyword evidence="12" id="KW-0393">Immunoglobulin domain</keyword>
<evidence type="ECO:0000256" key="14">
    <source>
        <dbReference type="SAM" id="SignalP"/>
    </source>
</evidence>
<accession>A0AAV7C7I7</accession>
<keyword evidence="10" id="KW-1015">Disulfide bond</keyword>
<evidence type="ECO:0000256" key="2">
    <source>
        <dbReference type="ARBA" id="ARBA00004613"/>
    </source>
</evidence>
<dbReference type="CDD" id="cd00096">
    <property type="entry name" value="Ig"/>
    <property type="match status" value="3"/>
</dbReference>
<feature type="compositionally biased region" description="Basic residues" evidence="13">
    <location>
        <begin position="724"/>
        <end position="733"/>
    </location>
</feature>
<dbReference type="InterPro" id="IPR013783">
    <property type="entry name" value="Ig-like_fold"/>
</dbReference>
<dbReference type="SUPFAM" id="SSF52058">
    <property type="entry name" value="L domain-like"/>
    <property type="match status" value="1"/>
</dbReference>
<dbReference type="PROSITE" id="PS50835">
    <property type="entry name" value="IG_LIKE"/>
    <property type="match status" value="12"/>
</dbReference>
<feature type="domain" description="Ig-like" evidence="15">
    <location>
        <begin position="2453"/>
        <end position="2550"/>
    </location>
</feature>
<dbReference type="SMART" id="SM00408">
    <property type="entry name" value="IGc2"/>
    <property type="match status" value="12"/>
</dbReference>
<feature type="region of interest" description="Disordered" evidence="13">
    <location>
        <begin position="1321"/>
        <end position="1344"/>
    </location>
</feature>
<dbReference type="GO" id="GO:0005576">
    <property type="term" value="C:extracellular region"/>
    <property type="evidence" value="ECO:0007669"/>
    <property type="project" value="UniProtKB-SubCell"/>
</dbReference>
<dbReference type="Proteomes" id="UP000824782">
    <property type="component" value="Unassembled WGS sequence"/>
</dbReference>
<dbReference type="FunFam" id="3.80.10.10:FF:000103">
    <property type="entry name" value="Immunoglobulin superfamily member 10"/>
    <property type="match status" value="1"/>
</dbReference>
<dbReference type="InterPro" id="IPR001611">
    <property type="entry name" value="Leu-rich_rpt"/>
</dbReference>
<evidence type="ECO:0000256" key="12">
    <source>
        <dbReference type="ARBA" id="ARBA00023319"/>
    </source>
</evidence>
<dbReference type="FunFam" id="2.60.40.10:FF:001188">
    <property type="entry name" value="Immunoglobulin superfamily member 10"/>
    <property type="match status" value="1"/>
</dbReference>
<dbReference type="SMART" id="SM00369">
    <property type="entry name" value="LRR_TYP"/>
    <property type="match status" value="6"/>
</dbReference>
<dbReference type="InterPro" id="IPR007110">
    <property type="entry name" value="Ig-like_dom"/>
</dbReference>
<dbReference type="SMART" id="SM00409">
    <property type="entry name" value="IG"/>
    <property type="match status" value="12"/>
</dbReference>
<dbReference type="PANTHER" id="PTHR45842:SF2">
    <property type="entry name" value="IMMUNOGLOBULIN SUPERFAMILY MEMBER 10"/>
    <property type="match status" value="1"/>
</dbReference>
<dbReference type="InterPro" id="IPR013098">
    <property type="entry name" value="Ig_I-set"/>
</dbReference>
<dbReference type="PANTHER" id="PTHR45842">
    <property type="entry name" value="SYNAPTIC ADHESION-LIKE MOLECULE SALM"/>
    <property type="match status" value="1"/>
</dbReference>
<evidence type="ECO:0000259" key="15">
    <source>
        <dbReference type="PROSITE" id="PS50835"/>
    </source>
</evidence>
<feature type="domain" description="Ig-like" evidence="15">
    <location>
        <begin position="2060"/>
        <end position="2150"/>
    </location>
</feature>
<keyword evidence="4" id="KW-0433">Leucine-rich repeat</keyword>
<comment type="subcellular location">
    <subcellularLocation>
        <location evidence="1">Membrane</location>
        <topology evidence="1">Single-pass membrane protein</topology>
    </subcellularLocation>
    <subcellularLocation>
        <location evidence="2">Secreted</location>
    </subcellularLocation>
</comment>
<dbReference type="InterPro" id="IPR013106">
    <property type="entry name" value="Ig_V-set"/>
</dbReference>
<keyword evidence="17" id="KW-1185">Reference proteome</keyword>
<evidence type="ECO:0000313" key="17">
    <source>
        <dbReference type="Proteomes" id="UP000824782"/>
    </source>
</evidence>
<dbReference type="FunFam" id="2.60.40.10:FF:001377">
    <property type="entry name" value="Matrix remodeling associated 5"/>
    <property type="match status" value="1"/>
</dbReference>
<sequence>MQPIERRHTSLPGCFILLWLALLPTHGMACPQPCACYVKTEVHCTFRYLNVIPKHIQPHVERINLGYNSLSKLTESDFTGLKKLELLMLHSNEIQTIHENAFQDLSSLQVLKMSYNKVKTLHKNTFRGLKSMVRLHMDHNKLEFLSPDSFYGLTSLKLVHLEGNELRQLHTDTFVTLRFIQIFKTSSIKLINLSDNRLSSLPKEMFLYLNELEGLYLHGNPWSCDCNLQWLTELGEESKDLIKCKRDRSGTQCPLCSSPRKNQGKSLNEISSQDLTCVKPTIENIYKFKNISTPDEGSYTAISAKDFVAPMGTLIINMTDQAGNEANLACTVQRPTKMSQITLDKQEEYTVMKTTFSSFLVCNIDYDHIQKLWGILAMYSDSAMKLKRELLLTKTPFISYKYKQVGSGEDVFTDIDAEIRAEPNWLMQDVVTLQLDRTATTLSTLHIRYLTHIHMTIPNSIEYPSRNSWSMIIKSNQTKTEYSAVLGGTVEMDCQVMGDPIPNIEWLLPDGTKIRAPYTSEEGRITLTKNGKFTLKAADSFDNGVYHCIATNYLDADVLPFRITVVSGDVEEEAVNGIELSVNNGDALYLPCGSHGVPDASVNWILPDHTILHETSKNKIIFSNGTLKIQETTQRDRGHFRCLAANHYGLDMLTHRVLVKDRKSNKLMKKIQLDQKEDENNEGSGTEDIKENLQPGKGKAIEHKRYPNRRIPVKHDGQQNRNTSPRRNRINHRYRGHRRQFSKNTRKIDPQRWTEILQKTKQNSISSKSITEVMTTLKEENDIESISGDGEQPSGEEFIPVKENFLIVTEKYSGGSTIYAEPTVSLIHSDNIKLSANKISTTPTTEKFTEIPEMHSYITSSGQVSSTTQSLTSGENPTITNNYEEQPTTISILNTSVLAISDPPPFTSDLDRLPTDATTNLVPKSTPLTKYGRLETDNIFVTTIKSLTSTPQYGIVSPKTSDSDLHDDYQENMTPSFTTETDSHSTFNNDISNPILLENGLQTTTWYDYSNAFTTSGYLNSMSENVATIPTLEENSISSSPPNFITNSTATSYESPASQNIFRDQTTTFSYFPVTSMNSLSRPPLLEQISAPPTSSSTGNSIISATFEEGTKPSIINYITNPPTSHKKFIVNSKTTSLPTTTTQSTVVSRTEDTTKSYSPSKLQTTSDNLHSSTSKIHTSRIQHYSEARHVEEEVDTSTKSNAKLFLSQTDIGPIYFHSTQKIITPRLPAGSTIITHQQIQIGKDVTPFVPTLRRYGRRRIPGRRRIVRPDRIPIRTHPFKFGKLENINDITERTTAYTMTSEIVKDKQIVYSTIPSMTNSPLTTEQSSITAPETENGESTTLKTAPFENVVSTDRLTNTYITPSQYVSDNIPKTSSIDMSILEKLTVGLSFTQGATTLIPTTMSVVGNKNVLVSTSPQPSTKPMVASKIIRRKIPWHRLFGNNPNIQREILKKLRKNYHLTSTITPPLSTSNPIVTKSPRTTIPYTQSTIDNLQAVTKVLYTKEESTVSGNPSSSTVTTVDYPMSVEATSQKLHKSSEKATIKHSTTDTVESTTVPTTTFKKETTTKKTTITTATVPATVQVPTTPNYAVTKVQPTSSKAENTEVYSVNTPGINAFREVTVIPTPFSTLAPKTSAFAYNRHRSLRRKRPRKKNFFNGSGYTHKPSTTINLSTTEDTTTFTRMSTPKYSVTVTTRPPTTLSTSENDIPLKMVTKSFRANLAKDDKSTQPSLNTLTTPYLKPSDRNDITTSDQALNKNTPHEHSFVKSSPATTTASPLSVTSNVINSFTSPAPLRPPSTTQPSFGLGKENMGFPKTSQKNLHTTAHASTIPRTPSRYNFSSTIIQQTEKKATSHKTGEITFNNVRSKPRILGGKAASFTVLANSDAFIPCEATGDPTPTILWTKVASGTFVSKTRRGNRMEVFPNGTLSISSVSIQDRGQYLCVANNQYGSDRLLVTLSVITYPPRIIQGRSREITVHSGSTVSIKCQAEGRPFPTITWILANETIASEKSDNNEKVFVLSDGTLTIREVTIYDRGIYKCFATNIAGSDTFTVKVQVIAAPPVIYEDKRQTVLALPGENVKLHCTAKGNPQPSVHWVAFDGTKVKPLHYVNAKLFLFSNGTLYIRNAATYDNGNYECIATSSTGSERRVVTLRVEQNDIVPRIIHASPKSNEISFGEKLVLHCSANGEPRPRIIWRLPSKAVVDQWHRMGSRIQVHPNGTLVVLSVNEKDAGEYLCVARNKLGDDVIMMKVTLSMKPAKIVQKQQLTKQVPFGKDFKVDCKASGSPIPEISWSLPDGTVINNVLQADDSGRRTRRYVLFDNGTLYLNKVGMSEEGDYTCYAENTLGKDEMKVHISVVAAAPRIKLNPKTKFEARAGSSTVLHCEAVGEPKPKIFWLLPSSDMIATSHDRYTLHENGSLSINQIKLLDAGEYVCVARNPAGDDTRLLKLDVLSTPPIINGLYTNKTIIKDSALKHSRKLIHCSAQGTPPLQIMWIMPDNIYLTAPYHGSRIMVHKNGTLEIRNVRPSDTAEFTCVARNDGGESMLVVQLEVHDVLRRPMFKNPFNERVIAKPGKMAILNCFADGNPLPEITWLLPNGSRFVNGQKFSKYHAGTNGTFIIYSPTKDDAGKYRCAARNKVGYIEKLIILEVGQKPAILTHPKGTIKSLIGETLSLHCLSDGIPRPSVTWTLPSGYIIDRPQEHGKYSLLENGTLVLHETTIHDRGNYLCKVKNNAGEAAISVAVMIVAYPPRITNKPPHNIHTRAASPVHLSCTAIGIPKPEISWELPDLTILTTASKGRTMGTELLHPQGTLVVQNPRTSDSGMYRCIAKNPLGTDSSTTYLKVI</sequence>
<dbReference type="Pfam" id="PF13855">
    <property type="entry name" value="LRR_8"/>
    <property type="match status" value="1"/>
</dbReference>
<keyword evidence="8" id="KW-1133">Transmembrane helix</keyword>
<evidence type="ECO:0000256" key="3">
    <source>
        <dbReference type="ARBA" id="ARBA00022525"/>
    </source>
</evidence>
<organism evidence="16 17">
    <name type="scientific">Engystomops pustulosus</name>
    <name type="common">Tungara frog</name>
    <name type="synonym">Physalaemus pustulosus</name>
    <dbReference type="NCBI Taxonomy" id="76066"/>
    <lineage>
        <taxon>Eukaryota</taxon>
        <taxon>Metazoa</taxon>
        <taxon>Chordata</taxon>
        <taxon>Craniata</taxon>
        <taxon>Vertebrata</taxon>
        <taxon>Euteleostomi</taxon>
        <taxon>Amphibia</taxon>
        <taxon>Batrachia</taxon>
        <taxon>Anura</taxon>
        <taxon>Neobatrachia</taxon>
        <taxon>Hyloidea</taxon>
        <taxon>Leptodactylidae</taxon>
        <taxon>Leiuperinae</taxon>
        <taxon>Engystomops</taxon>
    </lineage>
</organism>
<keyword evidence="3" id="KW-0964">Secreted</keyword>
<dbReference type="EMBL" id="WNYA01000003">
    <property type="protein sequence ID" value="KAG8580984.1"/>
    <property type="molecule type" value="Genomic_DNA"/>
</dbReference>
<dbReference type="FunFam" id="2.60.40.10:FF:000537">
    <property type="entry name" value="immunoglobulin superfamily member 10"/>
    <property type="match status" value="1"/>
</dbReference>
<dbReference type="FunFam" id="2.60.40.10:FF:001373">
    <property type="entry name" value="Immunoglobulin superfamily member 10"/>
    <property type="match status" value="1"/>
</dbReference>
<name>A0AAV7C7I7_ENGPU</name>
<dbReference type="Pfam" id="PF13927">
    <property type="entry name" value="Ig_3"/>
    <property type="match status" value="7"/>
</dbReference>
<feature type="domain" description="Ig-like" evidence="15">
    <location>
        <begin position="2747"/>
        <end position="2842"/>
    </location>
</feature>
<feature type="compositionally biased region" description="Polar residues" evidence="13">
    <location>
        <begin position="1156"/>
        <end position="1181"/>
    </location>
</feature>